<evidence type="ECO:0000256" key="2">
    <source>
        <dbReference type="SAM" id="Phobius"/>
    </source>
</evidence>
<feature type="transmembrane region" description="Helical" evidence="2">
    <location>
        <begin position="6"/>
        <end position="25"/>
    </location>
</feature>
<dbReference type="AlphaFoldDB" id="A0AAU9GE34"/>
<protein>
    <submittedName>
        <fullName evidence="3">Uncharacterized protein</fullName>
    </submittedName>
</protein>
<dbReference type="Proteomes" id="UP001500889">
    <property type="component" value="Chromosome E"/>
</dbReference>
<evidence type="ECO:0000313" key="3">
    <source>
        <dbReference type="EMBL" id="BFG06409.1"/>
    </source>
</evidence>
<sequence length="193" mass="22711">MNPKLYFIYFTLMAELLLLSHLLFVDARSVSSVPTQQQTFQESSNSMSSSRNGNSTLSSRNSTSKLNQQKNSTTLSVSTDETAVAVSVSTAESLPSTVQHLRRKKRETRVDIPFDFFTNHMHCDFDQTGTYKILDFFPFTCIWLQNNRHHHEGWFRIYMQAQMEAFFFGQYYERLRRFELDPHTFDYRETEII</sequence>
<organism evidence="3 4">
    <name type="scientific">Drosophila madeirensis</name>
    <name type="common">Fruit fly</name>
    <dbReference type="NCBI Taxonomy" id="30013"/>
    <lineage>
        <taxon>Eukaryota</taxon>
        <taxon>Metazoa</taxon>
        <taxon>Ecdysozoa</taxon>
        <taxon>Arthropoda</taxon>
        <taxon>Hexapoda</taxon>
        <taxon>Insecta</taxon>
        <taxon>Pterygota</taxon>
        <taxon>Neoptera</taxon>
        <taxon>Endopterygota</taxon>
        <taxon>Diptera</taxon>
        <taxon>Brachycera</taxon>
        <taxon>Muscomorpha</taxon>
        <taxon>Ephydroidea</taxon>
        <taxon>Drosophilidae</taxon>
        <taxon>Drosophila</taxon>
        <taxon>Sophophora</taxon>
    </lineage>
</organism>
<dbReference type="Pfam" id="PF15989">
    <property type="entry name" value="DUF4768"/>
    <property type="match status" value="1"/>
</dbReference>
<evidence type="ECO:0000256" key="1">
    <source>
        <dbReference type="SAM" id="MobiDB-lite"/>
    </source>
</evidence>
<keyword evidence="2" id="KW-1133">Transmembrane helix</keyword>
<dbReference type="EMBL" id="AP029267">
    <property type="protein sequence ID" value="BFG06409.1"/>
    <property type="molecule type" value="Genomic_DNA"/>
</dbReference>
<keyword evidence="2" id="KW-0812">Transmembrane</keyword>
<dbReference type="InterPro" id="IPR031931">
    <property type="entry name" value="DUF4768"/>
</dbReference>
<feature type="compositionally biased region" description="Polar residues" evidence="1">
    <location>
        <begin position="68"/>
        <end position="77"/>
    </location>
</feature>
<name>A0AAU9GE34_DROMD</name>
<gene>
    <name evidence="3" type="ORF">DMAD_04924</name>
</gene>
<keyword evidence="4" id="KW-1185">Reference proteome</keyword>
<keyword evidence="2" id="KW-0472">Membrane</keyword>
<proteinExistence type="predicted"/>
<feature type="compositionally biased region" description="Low complexity" evidence="1">
    <location>
        <begin position="43"/>
        <end position="67"/>
    </location>
</feature>
<reference evidence="3 4" key="1">
    <citation type="submission" date="2024-02" db="EMBL/GenBank/DDBJ databases">
        <title>A chromosome-level genome assembly of Drosophila madeirensis, a fruit fly species endemic to Madeira island.</title>
        <authorList>
            <person name="Tomihara K."/>
            <person name="Llopart A."/>
            <person name="Yamamoto D."/>
        </authorList>
    </citation>
    <scope>NUCLEOTIDE SEQUENCE [LARGE SCALE GENOMIC DNA]</scope>
    <source>
        <strain evidence="3 4">RF1</strain>
    </source>
</reference>
<accession>A0AAU9GE34</accession>
<evidence type="ECO:0000313" key="4">
    <source>
        <dbReference type="Proteomes" id="UP001500889"/>
    </source>
</evidence>
<feature type="region of interest" description="Disordered" evidence="1">
    <location>
        <begin position="36"/>
        <end position="77"/>
    </location>
</feature>